<comment type="caution">
    <text evidence="2">The sequence shown here is derived from an EMBL/GenBank/DDBJ whole genome shotgun (WGS) entry which is preliminary data.</text>
</comment>
<evidence type="ECO:0008006" key="4">
    <source>
        <dbReference type="Google" id="ProtNLM"/>
    </source>
</evidence>
<organism evidence="2 3">
    <name type="scientific">Nonomuraea bangladeshensis</name>
    <dbReference type="NCBI Taxonomy" id="404385"/>
    <lineage>
        <taxon>Bacteria</taxon>
        <taxon>Bacillati</taxon>
        <taxon>Actinomycetota</taxon>
        <taxon>Actinomycetes</taxon>
        <taxon>Streptosporangiales</taxon>
        <taxon>Streptosporangiaceae</taxon>
        <taxon>Nonomuraea</taxon>
    </lineage>
</organism>
<gene>
    <name evidence="2" type="ORF">AB0K40_33740</name>
</gene>
<keyword evidence="3" id="KW-1185">Reference proteome</keyword>
<feature type="signal peptide" evidence="1">
    <location>
        <begin position="1"/>
        <end position="25"/>
    </location>
</feature>
<evidence type="ECO:0000313" key="2">
    <source>
        <dbReference type="EMBL" id="MEV4290496.1"/>
    </source>
</evidence>
<proteinExistence type="predicted"/>
<keyword evidence="1" id="KW-0732">Signal</keyword>
<name>A0ABV3HD96_9ACTN</name>
<evidence type="ECO:0000256" key="1">
    <source>
        <dbReference type="SAM" id="SignalP"/>
    </source>
</evidence>
<sequence>MIRTAVAVLTTVLAASLLVAGPAGADAGRYAADIRRTEYGGLGAAGFTLEADQSELFARGQWVTGRFTEAEISAYPKLATTGLR</sequence>
<dbReference type="EMBL" id="JBFARM010000011">
    <property type="protein sequence ID" value="MEV4290496.1"/>
    <property type="molecule type" value="Genomic_DNA"/>
</dbReference>
<dbReference type="Proteomes" id="UP001552427">
    <property type="component" value="Unassembled WGS sequence"/>
</dbReference>
<dbReference type="RefSeq" id="WP_364457502.1">
    <property type="nucleotide sequence ID" value="NZ_JBFARM010000011.1"/>
</dbReference>
<feature type="chain" id="PRO_5046043436" description="Endo-1,4-beta-xylanase" evidence="1">
    <location>
        <begin position="26"/>
        <end position="84"/>
    </location>
</feature>
<protein>
    <recommendedName>
        <fullName evidence="4">Endo-1,4-beta-xylanase</fullName>
    </recommendedName>
</protein>
<reference evidence="2 3" key="1">
    <citation type="submission" date="2024-06" db="EMBL/GenBank/DDBJ databases">
        <title>The Natural Products Discovery Center: Release of the First 8490 Sequenced Strains for Exploring Actinobacteria Biosynthetic Diversity.</title>
        <authorList>
            <person name="Kalkreuter E."/>
            <person name="Kautsar S.A."/>
            <person name="Yang D."/>
            <person name="Bader C.D."/>
            <person name="Teijaro C.N."/>
            <person name="Fluegel L."/>
            <person name="Davis C.M."/>
            <person name="Simpson J.R."/>
            <person name="Lauterbach L."/>
            <person name="Steele A.D."/>
            <person name="Gui C."/>
            <person name="Meng S."/>
            <person name="Li G."/>
            <person name="Viehrig K."/>
            <person name="Ye F."/>
            <person name="Su P."/>
            <person name="Kiefer A.F."/>
            <person name="Nichols A."/>
            <person name="Cepeda A.J."/>
            <person name="Yan W."/>
            <person name="Fan B."/>
            <person name="Jiang Y."/>
            <person name="Adhikari A."/>
            <person name="Zheng C.-J."/>
            <person name="Schuster L."/>
            <person name="Cowan T.M."/>
            <person name="Smanski M.J."/>
            <person name="Chevrette M.G."/>
            <person name="De Carvalho L.P.S."/>
            <person name="Shen B."/>
        </authorList>
    </citation>
    <scope>NUCLEOTIDE SEQUENCE [LARGE SCALE GENOMIC DNA]</scope>
    <source>
        <strain evidence="2 3">NPDC049574</strain>
    </source>
</reference>
<evidence type="ECO:0000313" key="3">
    <source>
        <dbReference type="Proteomes" id="UP001552427"/>
    </source>
</evidence>
<accession>A0ABV3HD96</accession>